<evidence type="ECO:0008006" key="4">
    <source>
        <dbReference type="Google" id="ProtNLM"/>
    </source>
</evidence>
<organism evidence="2 3">
    <name type="scientific">Paludisphaera mucosa</name>
    <dbReference type="NCBI Taxonomy" id="3030827"/>
    <lineage>
        <taxon>Bacteria</taxon>
        <taxon>Pseudomonadati</taxon>
        <taxon>Planctomycetota</taxon>
        <taxon>Planctomycetia</taxon>
        <taxon>Isosphaerales</taxon>
        <taxon>Isosphaeraceae</taxon>
        <taxon>Paludisphaera</taxon>
    </lineage>
</organism>
<dbReference type="SUPFAM" id="SSF48452">
    <property type="entry name" value="TPR-like"/>
    <property type="match status" value="1"/>
</dbReference>
<evidence type="ECO:0000313" key="2">
    <source>
        <dbReference type="EMBL" id="MDG3004680.1"/>
    </source>
</evidence>
<accession>A0ABT6FAS0</accession>
<evidence type="ECO:0000256" key="1">
    <source>
        <dbReference type="SAM" id="MobiDB-lite"/>
    </source>
</evidence>
<feature type="region of interest" description="Disordered" evidence="1">
    <location>
        <begin position="709"/>
        <end position="739"/>
    </location>
</feature>
<dbReference type="Gene3D" id="1.25.40.10">
    <property type="entry name" value="Tetratricopeptide repeat domain"/>
    <property type="match status" value="1"/>
</dbReference>
<dbReference type="EMBL" id="JARRAG010000002">
    <property type="protein sequence ID" value="MDG3004680.1"/>
    <property type="molecule type" value="Genomic_DNA"/>
</dbReference>
<comment type="caution">
    <text evidence="2">The sequence shown here is derived from an EMBL/GenBank/DDBJ whole genome shotgun (WGS) entry which is preliminary data.</text>
</comment>
<evidence type="ECO:0000313" key="3">
    <source>
        <dbReference type="Proteomes" id="UP001216907"/>
    </source>
</evidence>
<protein>
    <recommendedName>
        <fullName evidence="4">Tetratricopeptide repeat protein</fullName>
    </recommendedName>
</protein>
<proteinExistence type="predicted"/>
<dbReference type="RefSeq" id="WP_277861034.1">
    <property type="nucleotide sequence ID" value="NZ_JARRAG010000002.1"/>
</dbReference>
<keyword evidence="3" id="KW-1185">Reference proteome</keyword>
<feature type="compositionally biased region" description="Low complexity" evidence="1">
    <location>
        <begin position="724"/>
        <end position="737"/>
    </location>
</feature>
<dbReference type="Proteomes" id="UP001216907">
    <property type="component" value="Unassembled WGS sequence"/>
</dbReference>
<reference evidence="2 3" key="1">
    <citation type="submission" date="2023-03" db="EMBL/GenBank/DDBJ databases">
        <title>Paludisphaera mucosa sp. nov. a novel planctomycete from northern fen.</title>
        <authorList>
            <person name="Ivanova A."/>
        </authorList>
    </citation>
    <scope>NUCLEOTIDE SEQUENCE [LARGE SCALE GENOMIC DNA]</scope>
    <source>
        <strain evidence="2 3">Pla2</strain>
    </source>
</reference>
<sequence>MAAVDPYSLCPCGSGQKFKWCCHKAETYVDRAMRLERNGQSEASLAALNEGLAKLPDTPWLILRKAILLAMLGRSSEAREIVDALLKKQPAHLGALNVKLRLLQAAGDVRGAVDLFQKLLERSADEHEPAPADLATSLGATLFRAGYVPAALEHLGLADGGPAERGSERAEAMREELTATLCANPSTSPWLKNPYDLLPCPAAAGDDARRRFQEAADWAGLGLLERASAAFELLSGDPAVGRAADVNQGLCRLRLADHPAAAAAIRRGIAGAPATTDVVDLEALAQLVDPNVGDDPVEEVELSWPLRDREGLLARLRAEKACVERVDAEAEPGDELEFALLDRPRIADGAKAEPGDLPLVAGSIVVAADAVKLETFDDGRLNDLIDRLAAIAGHTIPPAHPRTKILGRVSRQSLVLDLACQPPAGTPPQEQRSLVGRLGAERVQKRWVETPMVFLGGKTPVEAGRGGKFEVPLRAALTLLEAHGNWQGLIDWDALRARLGVPAEPAIDPIDVELERVHVGRLAKVDPHGLDDERLVDLRERAHQWGLTEVVVRSAREIASRRRLLEREGFPTIQVFSDLAIDAALSGDREAALGWVRKGRETEPAARRGATAPSWDMLDVRIRTMLDGPESWVPEVAAVLSRYEGNAQGMQQVLSHLIDLGLIELAPSPEDPTKYVADPTVLYGLLARFGPRVQAVGGAPAGGGIWTPGAQAGGGGRGGGGIWTPGSGPAAAPAAPAEKPRIIFPGR</sequence>
<feature type="compositionally biased region" description="Gly residues" evidence="1">
    <location>
        <begin position="709"/>
        <end position="723"/>
    </location>
</feature>
<gene>
    <name evidence="2" type="ORF">PZE19_12905</name>
</gene>
<name>A0ABT6FAS0_9BACT</name>
<dbReference type="InterPro" id="IPR011990">
    <property type="entry name" value="TPR-like_helical_dom_sf"/>
</dbReference>